<reference evidence="3 4" key="1">
    <citation type="submission" date="2023-07" db="EMBL/GenBank/DDBJ databases">
        <title>Genomic Encyclopedia of Type Strains, Phase IV (KMG-IV): sequencing the most valuable type-strain genomes for metagenomic binning, comparative biology and taxonomic classification.</title>
        <authorList>
            <person name="Goeker M."/>
        </authorList>
    </citation>
    <scope>NUCLEOTIDE SEQUENCE [LARGE SCALE GENOMIC DNA]</scope>
    <source>
        <strain evidence="3 4">DSM 16980</strain>
    </source>
</reference>
<gene>
    <name evidence="3" type="ORF">J2S01_002930</name>
</gene>
<evidence type="ECO:0000313" key="4">
    <source>
        <dbReference type="Proteomes" id="UP001239167"/>
    </source>
</evidence>
<name>A0ABT9YCJ1_9FIRM</name>
<dbReference type="CDD" id="cd03804">
    <property type="entry name" value="GT4_WbaZ-like"/>
    <property type="match status" value="1"/>
</dbReference>
<dbReference type="PANTHER" id="PTHR45947:SF3">
    <property type="entry name" value="SULFOQUINOVOSYL TRANSFERASE SQD2"/>
    <property type="match status" value="1"/>
</dbReference>
<dbReference type="Pfam" id="PF00534">
    <property type="entry name" value="Glycos_transf_1"/>
    <property type="match status" value="1"/>
</dbReference>
<feature type="domain" description="Glycosyltransferase subfamily 4-like N-terminal" evidence="2">
    <location>
        <begin position="48"/>
        <end position="191"/>
    </location>
</feature>
<evidence type="ECO:0000259" key="2">
    <source>
        <dbReference type="Pfam" id="PF13439"/>
    </source>
</evidence>
<dbReference type="RefSeq" id="WP_307225397.1">
    <property type="nucleotide sequence ID" value="NZ_CP116940.1"/>
</dbReference>
<dbReference type="PANTHER" id="PTHR45947">
    <property type="entry name" value="SULFOQUINOVOSYL TRANSFERASE SQD2"/>
    <property type="match status" value="1"/>
</dbReference>
<organism evidence="3 4">
    <name type="scientific">Pectinatus haikarae</name>
    <dbReference type="NCBI Taxonomy" id="349096"/>
    <lineage>
        <taxon>Bacteria</taxon>
        <taxon>Bacillati</taxon>
        <taxon>Bacillota</taxon>
        <taxon>Negativicutes</taxon>
        <taxon>Selenomonadales</taxon>
        <taxon>Selenomonadaceae</taxon>
        <taxon>Pectinatus</taxon>
    </lineage>
</organism>
<proteinExistence type="predicted"/>
<evidence type="ECO:0000259" key="1">
    <source>
        <dbReference type="Pfam" id="PF00534"/>
    </source>
</evidence>
<comment type="caution">
    <text evidence="3">The sequence shown here is derived from an EMBL/GenBank/DDBJ whole genome shotgun (WGS) entry which is preliminary data.</text>
</comment>
<dbReference type="Pfam" id="PF13439">
    <property type="entry name" value="Glyco_transf_4"/>
    <property type="match status" value="1"/>
</dbReference>
<protein>
    <submittedName>
        <fullName evidence="3">Glycosyltransferase involved in cell wall biosynthesis</fullName>
    </submittedName>
</protein>
<evidence type="ECO:0000313" key="3">
    <source>
        <dbReference type="EMBL" id="MDQ0205185.1"/>
    </source>
</evidence>
<dbReference type="InterPro" id="IPR001296">
    <property type="entry name" value="Glyco_trans_1"/>
</dbReference>
<accession>A0ABT9YCJ1</accession>
<dbReference type="EMBL" id="JAUSUE010000033">
    <property type="protein sequence ID" value="MDQ0205185.1"/>
    <property type="molecule type" value="Genomic_DNA"/>
</dbReference>
<dbReference type="InterPro" id="IPR028098">
    <property type="entry name" value="Glyco_trans_4-like_N"/>
</dbReference>
<feature type="domain" description="Glycosyl transferase family 1" evidence="1">
    <location>
        <begin position="192"/>
        <end position="353"/>
    </location>
</feature>
<dbReference type="InterPro" id="IPR050194">
    <property type="entry name" value="Glycosyltransferase_grp1"/>
</dbReference>
<keyword evidence="4" id="KW-1185">Reference proteome</keyword>
<dbReference type="SUPFAM" id="SSF53756">
    <property type="entry name" value="UDP-Glycosyltransferase/glycogen phosphorylase"/>
    <property type="match status" value="1"/>
</dbReference>
<sequence>MRIAVVCDWLVVYAGAERVLEEILNIYPDADLFCVVDFLEESQRGFIKNKKTHSTFVQKLPMAKSKYRYYLPFMPIAIEQLDVSEYDIVISSSHAVAKGILTGPGQLHVCYVHTPIRYAWDLQHEYLKDANLTKGIKSWITRIVLHYIRMWDYRTANGVDYFVANSNFIAERVKKIYNRKSEVIYPPIDINKFEVRNTKEDFYLTVSRMVSYKKINLIVEAFNGMPNKKLVVIGDGPEYKNIKDMCGPNIILMGYQIDDVLHEYMKNAKAFIFAAREDFGIVMVEAQACGTPVIAYGKGGALEIVKNGRDNTAATGSFFYEQSADSIRKAINTFENIEESSITANNCRKNAEKFSVDIFRCKFKEFVDECFNNI</sequence>
<dbReference type="Gene3D" id="3.40.50.2000">
    <property type="entry name" value="Glycogen Phosphorylase B"/>
    <property type="match status" value="2"/>
</dbReference>
<dbReference type="Proteomes" id="UP001239167">
    <property type="component" value="Unassembled WGS sequence"/>
</dbReference>